<dbReference type="InterPro" id="IPR005135">
    <property type="entry name" value="Endo/exonuclease/phosphatase"/>
</dbReference>
<gene>
    <name evidence="2" type="ORF">HNY73_019428</name>
</gene>
<dbReference type="Pfam" id="PF00078">
    <property type="entry name" value="RVT_1"/>
    <property type="match status" value="1"/>
</dbReference>
<evidence type="ECO:0000313" key="2">
    <source>
        <dbReference type="EMBL" id="KAF8766359.1"/>
    </source>
</evidence>
<comment type="caution">
    <text evidence="2">The sequence shown here is derived from an EMBL/GenBank/DDBJ whole genome shotgun (WGS) entry which is preliminary data.</text>
</comment>
<dbReference type="InterPro" id="IPR043502">
    <property type="entry name" value="DNA/RNA_pol_sf"/>
</dbReference>
<dbReference type="GO" id="GO:0071897">
    <property type="term" value="P:DNA biosynthetic process"/>
    <property type="evidence" value="ECO:0007669"/>
    <property type="project" value="UniProtKB-ARBA"/>
</dbReference>
<dbReference type="InterPro" id="IPR000477">
    <property type="entry name" value="RT_dom"/>
</dbReference>
<dbReference type="GO" id="GO:0003824">
    <property type="term" value="F:catalytic activity"/>
    <property type="evidence" value="ECO:0007669"/>
    <property type="project" value="InterPro"/>
</dbReference>
<dbReference type="SUPFAM" id="SSF56219">
    <property type="entry name" value="DNase I-like"/>
    <property type="match status" value="1"/>
</dbReference>
<evidence type="ECO:0000313" key="3">
    <source>
        <dbReference type="Proteomes" id="UP000807504"/>
    </source>
</evidence>
<organism evidence="2 3">
    <name type="scientific">Argiope bruennichi</name>
    <name type="common">Wasp spider</name>
    <name type="synonym">Aranea bruennichi</name>
    <dbReference type="NCBI Taxonomy" id="94029"/>
    <lineage>
        <taxon>Eukaryota</taxon>
        <taxon>Metazoa</taxon>
        <taxon>Ecdysozoa</taxon>
        <taxon>Arthropoda</taxon>
        <taxon>Chelicerata</taxon>
        <taxon>Arachnida</taxon>
        <taxon>Araneae</taxon>
        <taxon>Araneomorphae</taxon>
        <taxon>Entelegynae</taxon>
        <taxon>Araneoidea</taxon>
        <taxon>Araneidae</taxon>
        <taxon>Argiope</taxon>
    </lineage>
</organism>
<protein>
    <submittedName>
        <fullName evidence="2">Retrovirus-related Pol polyprotein type-1 like protein</fullName>
    </submittedName>
</protein>
<dbReference type="AlphaFoldDB" id="A0A8T0E3A5"/>
<reference evidence="2" key="2">
    <citation type="submission" date="2020-06" db="EMBL/GenBank/DDBJ databases">
        <authorList>
            <person name="Sheffer M."/>
        </authorList>
    </citation>
    <scope>NUCLEOTIDE SEQUENCE</scope>
</reference>
<dbReference type="PANTHER" id="PTHR19446">
    <property type="entry name" value="REVERSE TRANSCRIPTASES"/>
    <property type="match status" value="1"/>
</dbReference>
<dbReference type="Pfam" id="PF14529">
    <property type="entry name" value="Exo_endo_phos_2"/>
    <property type="match status" value="1"/>
</dbReference>
<dbReference type="SUPFAM" id="SSF56672">
    <property type="entry name" value="DNA/RNA polymerases"/>
    <property type="match status" value="1"/>
</dbReference>
<dbReference type="CDD" id="cd01650">
    <property type="entry name" value="RT_nLTR_like"/>
    <property type="match status" value="1"/>
</dbReference>
<keyword evidence="3" id="KW-1185">Reference proteome</keyword>
<dbReference type="PROSITE" id="PS50878">
    <property type="entry name" value="RT_POL"/>
    <property type="match status" value="1"/>
</dbReference>
<dbReference type="EMBL" id="JABXBU010002230">
    <property type="protein sequence ID" value="KAF8766359.1"/>
    <property type="molecule type" value="Genomic_DNA"/>
</dbReference>
<dbReference type="Gene3D" id="3.60.10.10">
    <property type="entry name" value="Endonuclease/exonuclease/phosphatase"/>
    <property type="match status" value="1"/>
</dbReference>
<accession>A0A8T0E3A5</accession>
<name>A0A8T0E3A5_ARGBR</name>
<dbReference type="InterPro" id="IPR036691">
    <property type="entry name" value="Endo/exonu/phosph_ase_sf"/>
</dbReference>
<reference evidence="2" key="1">
    <citation type="journal article" date="2020" name="bioRxiv">
        <title>Chromosome-level reference genome of the European wasp spider Argiope bruennichi: a resource for studies on range expansion and evolutionary adaptation.</title>
        <authorList>
            <person name="Sheffer M.M."/>
            <person name="Hoppe A."/>
            <person name="Krehenwinkel H."/>
            <person name="Uhl G."/>
            <person name="Kuss A.W."/>
            <person name="Jensen L."/>
            <person name="Jensen C."/>
            <person name="Gillespie R.G."/>
            <person name="Hoff K.J."/>
            <person name="Prost S."/>
        </authorList>
    </citation>
    <scope>NUCLEOTIDE SEQUENCE</scope>
</reference>
<feature type="domain" description="Reverse transcriptase" evidence="1">
    <location>
        <begin position="730"/>
        <end position="932"/>
    </location>
</feature>
<proteinExistence type="predicted"/>
<sequence>MREEARQALGELKSSIYKNFERIKATNFLEACKQSLREAITKPTYASVVAPSNVTKDKEKSSFSSNCCLIVDSENCSSDDVRKIIKLKINPSESKLGVCNLKNIRGNKLLVSCFSENDRNRLLTELKEKSPELNTSLPKRRNPAILVKNVPNKITNEDLLKVISEQNPEIAVSDESLSQCRVRFTLKNFQYTRHAVIETLPMARKCILRQTRLKINWSVCDVDDFLIINRCFKYLGYNHRADDCNKPTACFNCSGEHKGKDCSNRDAVAYNIDCALVQEPHSYRSSLPGYPSTYRLFYDPNSDIIKAAIIVRSRDLSTFLDYKNTDYNMVTLEVAAGTDVFTLFSYYFEPSKNIDSDLHKISQVFCCRNLNRLVWSMDSNSKSELWFSPYSDARGDKLCEFISANNLFIINEDCGPTFRASQGTSYIDVTVVGSDLLQDISSWCLSENESLSDHVMIEFEFCLSTVLQETSRVPFTIFNTKKANWCRFREFCSSRITCIFDTLNSCTDCSCLNTVVEELGSVLYQACLYSIPIKKPSKHNVPWWSIEIDCARKRLNAFRRRYQRCRNPTVRELYKDKYFEYRKDYNQMLTDAKTDSWKEFLLTIDVQNVWKKVYTYGVKREFMKKIEITGINLPTGETTTSLDETINAVLQKSFPSDSEENDNHLQKVYRQTARNAYSSLIDPSFSCDEVNTVVSMLKPNKSPGPDSISNEIIKQFHLAFPSFLHKLFNVCLDAGIFPRAWKLAQVILIPKINEFRIPHLDNLRCISLLPALGKCLEKLFVNRICWYLRRGDFLSCDQYGFTPQKSTEDALLRLNEIVQRGKKKHLHSILVSLDIKGAFDNAWWPCILNLLKKADIPINIFSLVADFLNDRMAKMQLGSTSAIRRLERGCPQGSVSGPIFWNIIINDLSKLKNLACCDIIAFADDILICFQI</sequence>
<dbReference type="Proteomes" id="UP000807504">
    <property type="component" value="Unassembled WGS sequence"/>
</dbReference>
<evidence type="ECO:0000259" key="1">
    <source>
        <dbReference type="PROSITE" id="PS50878"/>
    </source>
</evidence>